<dbReference type="AlphaFoldDB" id="A0A9D4VBK3"/>
<reference evidence="2" key="1">
    <citation type="submission" date="2021-01" db="EMBL/GenBank/DDBJ databases">
        <title>Adiantum capillus-veneris genome.</title>
        <authorList>
            <person name="Fang Y."/>
            <person name="Liao Q."/>
        </authorList>
    </citation>
    <scope>NUCLEOTIDE SEQUENCE</scope>
    <source>
        <strain evidence="2">H3</strain>
        <tissue evidence="2">Leaf</tissue>
    </source>
</reference>
<dbReference type="EMBL" id="JABFUD020000002">
    <property type="protein sequence ID" value="KAI5082686.1"/>
    <property type="molecule type" value="Genomic_DNA"/>
</dbReference>
<accession>A0A9D4VBK3</accession>
<keyword evidence="3" id="KW-1185">Reference proteome</keyword>
<evidence type="ECO:0000313" key="3">
    <source>
        <dbReference type="Proteomes" id="UP000886520"/>
    </source>
</evidence>
<name>A0A9D4VBK3_ADICA</name>
<proteinExistence type="predicted"/>
<evidence type="ECO:0000256" key="1">
    <source>
        <dbReference type="SAM" id="MobiDB-lite"/>
    </source>
</evidence>
<feature type="compositionally biased region" description="Basic residues" evidence="1">
    <location>
        <begin position="1"/>
        <end position="21"/>
    </location>
</feature>
<protein>
    <submittedName>
        <fullName evidence="2">Uncharacterized protein</fullName>
    </submittedName>
</protein>
<dbReference type="Proteomes" id="UP000886520">
    <property type="component" value="Chromosome 3"/>
</dbReference>
<comment type="caution">
    <text evidence="2">The sequence shown here is derived from an EMBL/GenBank/DDBJ whole genome shotgun (WGS) entry which is preliminary data.</text>
</comment>
<organism evidence="2 3">
    <name type="scientific">Adiantum capillus-veneris</name>
    <name type="common">Maidenhair fern</name>
    <dbReference type="NCBI Taxonomy" id="13818"/>
    <lineage>
        <taxon>Eukaryota</taxon>
        <taxon>Viridiplantae</taxon>
        <taxon>Streptophyta</taxon>
        <taxon>Embryophyta</taxon>
        <taxon>Tracheophyta</taxon>
        <taxon>Polypodiopsida</taxon>
        <taxon>Polypodiidae</taxon>
        <taxon>Polypodiales</taxon>
        <taxon>Pteridineae</taxon>
        <taxon>Pteridaceae</taxon>
        <taxon>Vittarioideae</taxon>
        <taxon>Adiantum</taxon>
    </lineage>
</organism>
<evidence type="ECO:0000313" key="2">
    <source>
        <dbReference type="EMBL" id="KAI5082686.1"/>
    </source>
</evidence>
<sequence length="70" mass="7234">MGLKKAASKRPKSAKSPKKAAPKAAKPAATKKGDKKKKAKNTTTNPVVDGVVRTAEPHSDGSDEPSLHGC</sequence>
<gene>
    <name evidence="2" type="ORF">GOP47_0002429</name>
</gene>
<feature type="region of interest" description="Disordered" evidence="1">
    <location>
        <begin position="1"/>
        <end position="70"/>
    </location>
</feature>